<gene>
    <name evidence="2" type="ORF">PIB30_031863</name>
</gene>
<comment type="caution">
    <text evidence="2">The sequence shown here is derived from an EMBL/GenBank/DDBJ whole genome shotgun (WGS) entry which is preliminary data.</text>
</comment>
<organism evidence="2 3">
    <name type="scientific">Stylosanthes scabra</name>
    <dbReference type="NCBI Taxonomy" id="79078"/>
    <lineage>
        <taxon>Eukaryota</taxon>
        <taxon>Viridiplantae</taxon>
        <taxon>Streptophyta</taxon>
        <taxon>Embryophyta</taxon>
        <taxon>Tracheophyta</taxon>
        <taxon>Spermatophyta</taxon>
        <taxon>Magnoliopsida</taxon>
        <taxon>eudicotyledons</taxon>
        <taxon>Gunneridae</taxon>
        <taxon>Pentapetalae</taxon>
        <taxon>rosids</taxon>
        <taxon>fabids</taxon>
        <taxon>Fabales</taxon>
        <taxon>Fabaceae</taxon>
        <taxon>Papilionoideae</taxon>
        <taxon>50 kb inversion clade</taxon>
        <taxon>dalbergioids sensu lato</taxon>
        <taxon>Dalbergieae</taxon>
        <taxon>Pterocarpus clade</taxon>
        <taxon>Stylosanthes</taxon>
    </lineage>
</organism>
<evidence type="ECO:0008006" key="4">
    <source>
        <dbReference type="Google" id="ProtNLM"/>
    </source>
</evidence>
<evidence type="ECO:0000256" key="1">
    <source>
        <dbReference type="SAM" id="MobiDB-lite"/>
    </source>
</evidence>
<name>A0ABU6UAS0_9FABA</name>
<feature type="region of interest" description="Disordered" evidence="1">
    <location>
        <begin position="172"/>
        <end position="197"/>
    </location>
</feature>
<protein>
    <recommendedName>
        <fullName evidence="4">DUF4283 domain-containing protein</fullName>
    </recommendedName>
</protein>
<dbReference type="Proteomes" id="UP001341840">
    <property type="component" value="Unassembled WGS sequence"/>
</dbReference>
<proteinExistence type="predicted"/>
<evidence type="ECO:0000313" key="2">
    <source>
        <dbReference type="EMBL" id="MED6158341.1"/>
    </source>
</evidence>
<reference evidence="2 3" key="1">
    <citation type="journal article" date="2023" name="Plants (Basel)">
        <title>Bridging the Gap: Combining Genomics and Transcriptomics Approaches to Understand Stylosanthes scabra, an Orphan Legume from the Brazilian Caatinga.</title>
        <authorList>
            <person name="Ferreira-Neto J.R.C."/>
            <person name="da Silva M.D."/>
            <person name="Binneck E."/>
            <person name="de Melo N.F."/>
            <person name="da Silva R.H."/>
            <person name="de Melo A.L.T.M."/>
            <person name="Pandolfi V."/>
            <person name="Bustamante F.O."/>
            <person name="Brasileiro-Vidal A.C."/>
            <person name="Benko-Iseppon A.M."/>
        </authorList>
    </citation>
    <scope>NUCLEOTIDE SEQUENCE [LARGE SCALE GENOMIC DNA]</scope>
    <source>
        <tissue evidence="2">Leaves</tissue>
    </source>
</reference>
<dbReference type="EMBL" id="JASCZI010120967">
    <property type="protein sequence ID" value="MED6158341.1"/>
    <property type="molecule type" value="Genomic_DNA"/>
</dbReference>
<evidence type="ECO:0000313" key="3">
    <source>
        <dbReference type="Proteomes" id="UP001341840"/>
    </source>
</evidence>
<accession>A0ABU6UAS0</accession>
<feature type="compositionally biased region" description="Basic and acidic residues" evidence="1">
    <location>
        <begin position="183"/>
        <end position="197"/>
    </location>
</feature>
<keyword evidence="3" id="KW-1185">Reference proteome</keyword>
<sequence length="197" mass="23061">MGENGRKSIKVMADPIQVDILKRSVIAETLKTIHFGWTKLRRNGRVRVRDTALVSPGLKSLFFEIKPQWEFLVVRSRRVWIEITGVPVRLWSVDTFMRIGKIWEKPVMLDELTDYYLSYTCGSMLIDSFQWELIHEWVTLEEGEYKFEVYVKEFEREIYSAQIHPGNAFEDSLCQESGYSEGGKGDNEKENQEVVLE</sequence>